<feature type="domain" description="HTH luxR-type" evidence="4">
    <location>
        <begin position="189"/>
        <end position="254"/>
    </location>
</feature>
<keyword evidence="3" id="KW-0804">Transcription</keyword>
<dbReference type="SUPFAM" id="SSF46894">
    <property type="entry name" value="C-terminal effector domain of the bipartite response regulators"/>
    <property type="match status" value="1"/>
</dbReference>
<keyword evidence="6" id="KW-1185">Reference proteome</keyword>
<name>A0ABP9QL05_9RHOO</name>
<dbReference type="PRINTS" id="PR00038">
    <property type="entry name" value="HTHLUXR"/>
</dbReference>
<evidence type="ECO:0000313" key="5">
    <source>
        <dbReference type="EMBL" id="GAA5163602.1"/>
    </source>
</evidence>
<dbReference type="Pfam" id="PF00196">
    <property type="entry name" value="GerE"/>
    <property type="match status" value="1"/>
</dbReference>
<dbReference type="Gene3D" id="1.10.10.10">
    <property type="entry name" value="Winged helix-like DNA-binding domain superfamily/Winged helix DNA-binding domain"/>
    <property type="match status" value="1"/>
</dbReference>
<keyword evidence="2" id="KW-0238">DNA-binding</keyword>
<reference evidence="6" key="1">
    <citation type="journal article" date="2019" name="Int. J. Syst. Evol. Microbiol.">
        <title>The Global Catalogue of Microorganisms (GCM) 10K type strain sequencing project: providing services to taxonomists for standard genome sequencing and annotation.</title>
        <authorList>
            <consortium name="The Broad Institute Genomics Platform"/>
            <consortium name="The Broad Institute Genome Sequencing Center for Infectious Disease"/>
            <person name="Wu L."/>
            <person name="Ma J."/>
        </authorList>
    </citation>
    <scope>NUCLEOTIDE SEQUENCE [LARGE SCALE GENOMIC DNA]</scope>
    <source>
        <strain evidence="6">JCM 18715</strain>
    </source>
</reference>
<dbReference type="Proteomes" id="UP001500547">
    <property type="component" value="Unassembled WGS sequence"/>
</dbReference>
<sequence>MSTSEPPRFDHLELERLLITFETAVKVRKRHQFYLWAQGSLQSFLPHETLLYGLGGPLSHDLRTEVCSRAVLSEEDVRRFNHGPDSLLQKAAQRWVRQGHQPLLLEVDTAGSLTHDMQALGVSRFACHGMPDLRSSHRHQPARGSFFVFLNVPTRNIGRYRYMLDLLLPHLHMAATHVCDNEHQGSGMPTTRTPSLSEREQQVLDWVRKGKTNLEIGQILSISPLTVKNHVQKILRKLNVSNRAQAAANSFKIAPQGAGKGTDEHPFAN</sequence>
<evidence type="ECO:0000256" key="3">
    <source>
        <dbReference type="ARBA" id="ARBA00023163"/>
    </source>
</evidence>
<evidence type="ECO:0000256" key="2">
    <source>
        <dbReference type="ARBA" id="ARBA00023125"/>
    </source>
</evidence>
<evidence type="ECO:0000256" key="1">
    <source>
        <dbReference type="ARBA" id="ARBA00023015"/>
    </source>
</evidence>
<dbReference type="InterPro" id="IPR016032">
    <property type="entry name" value="Sig_transdc_resp-reg_C-effctor"/>
</dbReference>
<dbReference type="InterPro" id="IPR036388">
    <property type="entry name" value="WH-like_DNA-bd_sf"/>
</dbReference>
<dbReference type="SMART" id="SM00421">
    <property type="entry name" value="HTH_LUXR"/>
    <property type="match status" value="1"/>
</dbReference>
<dbReference type="NCBIfam" id="TIGR03020">
    <property type="entry name" value="EpsA"/>
    <property type="match status" value="1"/>
</dbReference>
<dbReference type="InterPro" id="IPR000792">
    <property type="entry name" value="Tscrpt_reg_LuxR_C"/>
</dbReference>
<protein>
    <recommendedName>
        <fullName evidence="4">HTH luxR-type domain-containing protein</fullName>
    </recommendedName>
</protein>
<dbReference type="PANTHER" id="PTHR44688">
    <property type="entry name" value="DNA-BINDING TRANSCRIPTIONAL ACTIVATOR DEVR_DOSR"/>
    <property type="match status" value="1"/>
</dbReference>
<dbReference type="PROSITE" id="PS50043">
    <property type="entry name" value="HTH_LUXR_2"/>
    <property type="match status" value="1"/>
</dbReference>
<dbReference type="EMBL" id="BAABLD010000008">
    <property type="protein sequence ID" value="GAA5163602.1"/>
    <property type="molecule type" value="Genomic_DNA"/>
</dbReference>
<keyword evidence="1" id="KW-0805">Transcription regulation</keyword>
<dbReference type="PANTHER" id="PTHR44688:SF16">
    <property type="entry name" value="DNA-BINDING TRANSCRIPTIONAL ACTIVATOR DEVR_DOSR"/>
    <property type="match status" value="1"/>
</dbReference>
<comment type="caution">
    <text evidence="5">The sequence shown here is derived from an EMBL/GenBank/DDBJ whole genome shotgun (WGS) entry which is preliminary data.</text>
</comment>
<dbReference type="CDD" id="cd06170">
    <property type="entry name" value="LuxR_C_like"/>
    <property type="match status" value="1"/>
</dbReference>
<evidence type="ECO:0000313" key="6">
    <source>
        <dbReference type="Proteomes" id="UP001500547"/>
    </source>
</evidence>
<dbReference type="RefSeq" id="WP_345532375.1">
    <property type="nucleotide sequence ID" value="NZ_BAABLD010000008.1"/>
</dbReference>
<dbReference type="InterPro" id="IPR017470">
    <property type="entry name" value="Tscrpt_reg_EpsA"/>
</dbReference>
<organism evidence="5 6">
    <name type="scientific">Viridibacterium curvum</name>
    <dbReference type="NCBI Taxonomy" id="1101404"/>
    <lineage>
        <taxon>Bacteria</taxon>
        <taxon>Pseudomonadati</taxon>
        <taxon>Pseudomonadota</taxon>
        <taxon>Betaproteobacteria</taxon>
        <taxon>Rhodocyclales</taxon>
        <taxon>Rhodocyclaceae</taxon>
        <taxon>Viridibacterium</taxon>
    </lineage>
</organism>
<proteinExistence type="predicted"/>
<accession>A0ABP9QL05</accession>
<evidence type="ECO:0000259" key="4">
    <source>
        <dbReference type="PROSITE" id="PS50043"/>
    </source>
</evidence>
<gene>
    <name evidence="5" type="ORF">GCM10025770_16030</name>
</gene>